<evidence type="ECO:0000256" key="3">
    <source>
        <dbReference type="ARBA" id="ARBA00022692"/>
    </source>
</evidence>
<evidence type="ECO:0000256" key="1">
    <source>
        <dbReference type="ARBA" id="ARBA00004651"/>
    </source>
</evidence>
<dbReference type="GO" id="GO:0005886">
    <property type="term" value="C:plasma membrane"/>
    <property type="evidence" value="ECO:0007669"/>
    <property type="project" value="UniProtKB-SubCell"/>
</dbReference>
<dbReference type="InterPro" id="IPR018076">
    <property type="entry name" value="T2SS_GspF_dom"/>
</dbReference>
<sequence>MGQLYTLLLPMATGAVVGLGLYVAVLAVVGLPERDPSTPRRFENVTLGGVSRRLVAGVVVGLLVLLLTRWVVAAVGIGLLAGLWDQLTGDSRAETAGINKLEALATWTESLRDTIAGAVGLEQAIPATAVNAGPSIRSSLNLLVDRLRIREPLSEALIDFAEDLDDPSADVICSALVLNARLRGPGLRDVLGALAVSTREELDMRRRISASRRSIRRSVKIIVVIVLSVMGGLALFNRVYVEPYGTLAGQGVLLVVAGLFAGGLLWMRRLSEPQKLSRFLVVNREARARDMEQLLDDVREGAQTGRTDRGGRR</sequence>
<gene>
    <name evidence="8" type="ORF">AVL62_14880</name>
</gene>
<keyword evidence="9" id="KW-1185">Reference proteome</keyword>
<dbReference type="PANTHER" id="PTHR35007">
    <property type="entry name" value="INTEGRAL MEMBRANE PROTEIN-RELATED"/>
    <property type="match status" value="1"/>
</dbReference>
<dbReference type="STRING" id="767452.AVL62_14880"/>
<dbReference type="AlphaFoldDB" id="A0A0W8I4D4"/>
<comment type="subcellular location">
    <subcellularLocation>
        <location evidence="1">Cell membrane</location>
        <topology evidence="1">Multi-pass membrane protein</topology>
    </subcellularLocation>
</comment>
<evidence type="ECO:0000313" key="8">
    <source>
        <dbReference type="EMBL" id="KUG52850.1"/>
    </source>
</evidence>
<evidence type="ECO:0000256" key="5">
    <source>
        <dbReference type="ARBA" id="ARBA00023136"/>
    </source>
</evidence>
<organism evidence="8 9">
    <name type="scientific">Serinicoccus chungangensis</name>
    <dbReference type="NCBI Taxonomy" id="767452"/>
    <lineage>
        <taxon>Bacteria</taxon>
        <taxon>Bacillati</taxon>
        <taxon>Actinomycetota</taxon>
        <taxon>Actinomycetes</taxon>
        <taxon>Micrococcales</taxon>
        <taxon>Ornithinimicrobiaceae</taxon>
        <taxon>Serinicoccus</taxon>
    </lineage>
</organism>
<proteinExistence type="predicted"/>
<dbReference type="RefSeq" id="WP_058891924.1">
    <property type="nucleotide sequence ID" value="NZ_LQBL01000029.1"/>
</dbReference>
<dbReference type="Proteomes" id="UP000054837">
    <property type="component" value="Unassembled WGS sequence"/>
</dbReference>
<reference evidence="8 9" key="1">
    <citation type="submission" date="2015-12" db="EMBL/GenBank/DDBJ databases">
        <title>Serinicoccus chungangenesis strain CD08_5 genome sequencing and assembly.</title>
        <authorList>
            <person name="Chander A.M."/>
            <person name="Kaur G."/>
            <person name="Nair G.R."/>
            <person name="Dhawan D.K."/>
            <person name="Kochhar R.K."/>
            <person name="Mayilraj S."/>
            <person name="Bhadada S.K."/>
        </authorList>
    </citation>
    <scope>NUCLEOTIDE SEQUENCE [LARGE SCALE GENOMIC DNA]</scope>
    <source>
        <strain evidence="8 9">CD08_5</strain>
    </source>
</reference>
<evidence type="ECO:0000256" key="6">
    <source>
        <dbReference type="SAM" id="Phobius"/>
    </source>
</evidence>
<accession>A0A0W8I4D4</accession>
<evidence type="ECO:0000256" key="2">
    <source>
        <dbReference type="ARBA" id="ARBA00022475"/>
    </source>
</evidence>
<feature type="transmembrane region" description="Helical" evidence="6">
    <location>
        <begin position="247"/>
        <end position="267"/>
    </location>
</feature>
<evidence type="ECO:0000313" key="9">
    <source>
        <dbReference type="Proteomes" id="UP000054837"/>
    </source>
</evidence>
<name>A0A0W8I4D4_9MICO</name>
<protein>
    <submittedName>
        <fullName evidence="8">Type II secretion system protein</fullName>
    </submittedName>
</protein>
<keyword evidence="3 6" id="KW-0812">Transmembrane</keyword>
<dbReference type="Pfam" id="PF00482">
    <property type="entry name" value="T2SSF"/>
    <property type="match status" value="1"/>
</dbReference>
<comment type="caution">
    <text evidence="8">The sequence shown here is derived from an EMBL/GenBank/DDBJ whole genome shotgun (WGS) entry which is preliminary data.</text>
</comment>
<keyword evidence="5 6" id="KW-0472">Membrane</keyword>
<keyword evidence="2" id="KW-1003">Cell membrane</keyword>
<dbReference type="PANTHER" id="PTHR35007:SF3">
    <property type="entry name" value="POSSIBLE CONSERVED ALANINE RICH MEMBRANE PROTEIN"/>
    <property type="match status" value="1"/>
</dbReference>
<dbReference type="EMBL" id="LQBL01000029">
    <property type="protein sequence ID" value="KUG52850.1"/>
    <property type="molecule type" value="Genomic_DNA"/>
</dbReference>
<dbReference type="OrthoDB" id="5243396at2"/>
<evidence type="ECO:0000256" key="4">
    <source>
        <dbReference type="ARBA" id="ARBA00022989"/>
    </source>
</evidence>
<feature type="transmembrane region" description="Helical" evidence="6">
    <location>
        <begin position="7"/>
        <end position="31"/>
    </location>
</feature>
<evidence type="ECO:0000259" key="7">
    <source>
        <dbReference type="Pfam" id="PF00482"/>
    </source>
</evidence>
<feature type="domain" description="Type II secretion system protein GspF" evidence="7">
    <location>
        <begin position="108"/>
        <end position="231"/>
    </location>
</feature>
<keyword evidence="4 6" id="KW-1133">Transmembrane helix</keyword>
<feature type="transmembrane region" description="Helical" evidence="6">
    <location>
        <begin position="54"/>
        <end position="84"/>
    </location>
</feature>
<feature type="transmembrane region" description="Helical" evidence="6">
    <location>
        <begin position="221"/>
        <end position="241"/>
    </location>
</feature>